<gene>
    <name evidence="2" type="ORF">C8N32_12341</name>
</gene>
<organism evidence="2 3">
    <name type="scientific">Rhodovulum imhoffii</name>
    <dbReference type="NCBI Taxonomy" id="365340"/>
    <lineage>
        <taxon>Bacteria</taxon>
        <taxon>Pseudomonadati</taxon>
        <taxon>Pseudomonadota</taxon>
        <taxon>Alphaproteobacteria</taxon>
        <taxon>Rhodobacterales</taxon>
        <taxon>Paracoccaceae</taxon>
        <taxon>Rhodovulum</taxon>
    </lineage>
</organism>
<dbReference type="GO" id="GO:0004527">
    <property type="term" value="F:exonuclease activity"/>
    <property type="evidence" value="ECO:0007669"/>
    <property type="project" value="UniProtKB-KW"/>
</dbReference>
<dbReference type="SUPFAM" id="SSF56219">
    <property type="entry name" value="DNase I-like"/>
    <property type="match status" value="1"/>
</dbReference>
<keyword evidence="2" id="KW-0269">Exonuclease</keyword>
<dbReference type="AlphaFoldDB" id="A0A2T5BP62"/>
<sequence length="338" mass="36174">MRVLAILLIFCAGVAVAQPLRVGVYHTGLSRNGPGVMLRDIQKGDPQVQAVVEVINAAAPDILLLLDFDYDAANAALTALAGRLRKVGADFPHLFALRPNTGLRTGLDMDGDGRSGGPGDAQGWGTFAGQGGMALLSRWPIAGENVRDFSDLLWRDLPGAILPATDEAPFPSAEAQAAQRLSSTAHWDIPVMVKGRPFHILAFHATPPVFDGPEDRNGLRNRDELRFWQIYLESPDAPARFVLLGGANLDPHDGDGHSMAMRAFLDSGLVQEPAPRDSEGNLHTAFWPRTASLRVDYALPAPGLTVHGTGVFSGFGPLAETVAHASSHRLVWVDLALP</sequence>
<evidence type="ECO:0000313" key="3">
    <source>
        <dbReference type="Proteomes" id="UP000243859"/>
    </source>
</evidence>
<dbReference type="Pfam" id="PF03372">
    <property type="entry name" value="Exo_endo_phos"/>
    <property type="match status" value="1"/>
</dbReference>
<keyword evidence="2" id="KW-0378">Hydrolase</keyword>
<keyword evidence="3" id="KW-1185">Reference proteome</keyword>
<keyword evidence="2" id="KW-0255">Endonuclease</keyword>
<dbReference type="Gene3D" id="3.60.10.10">
    <property type="entry name" value="Endonuclease/exonuclease/phosphatase"/>
    <property type="match status" value="1"/>
</dbReference>
<dbReference type="GO" id="GO:0004519">
    <property type="term" value="F:endonuclease activity"/>
    <property type="evidence" value="ECO:0007669"/>
    <property type="project" value="UniProtKB-KW"/>
</dbReference>
<accession>A0A2T5BP62</accession>
<reference evidence="2 3" key="1">
    <citation type="submission" date="2018-04" db="EMBL/GenBank/DDBJ databases">
        <title>Genomic Encyclopedia of Archaeal and Bacterial Type Strains, Phase II (KMG-II): from individual species to whole genera.</title>
        <authorList>
            <person name="Goeker M."/>
        </authorList>
    </citation>
    <scope>NUCLEOTIDE SEQUENCE [LARGE SCALE GENOMIC DNA]</scope>
    <source>
        <strain evidence="2 3">DSM 18064</strain>
    </source>
</reference>
<dbReference type="EMBL" id="QAAA01000023">
    <property type="protein sequence ID" value="PTN00776.1"/>
    <property type="molecule type" value="Genomic_DNA"/>
</dbReference>
<feature type="domain" description="Endonuclease/exonuclease/phosphatase" evidence="1">
    <location>
        <begin position="41"/>
        <end position="317"/>
    </location>
</feature>
<name>A0A2T5BP62_9RHOB</name>
<evidence type="ECO:0000313" key="2">
    <source>
        <dbReference type="EMBL" id="PTN00776.1"/>
    </source>
</evidence>
<dbReference type="InterPro" id="IPR036691">
    <property type="entry name" value="Endo/exonu/phosph_ase_sf"/>
</dbReference>
<comment type="caution">
    <text evidence="2">The sequence shown here is derived from an EMBL/GenBank/DDBJ whole genome shotgun (WGS) entry which is preliminary data.</text>
</comment>
<dbReference type="InterPro" id="IPR005135">
    <property type="entry name" value="Endo/exonuclease/phosphatase"/>
</dbReference>
<keyword evidence="2" id="KW-0540">Nuclease</keyword>
<dbReference type="RefSeq" id="WP_107893478.1">
    <property type="nucleotide sequence ID" value="NZ_NHSI01000043.1"/>
</dbReference>
<protein>
    <submittedName>
        <fullName evidence="2">Endonuclease/exonuclease/phosphatase family metal-dependent hydrolase</fullName>
    </submittedName>
</protein>
<dbReference type="Proteomes" id="UP000243859">
    <property type="component" value="Unassembled WGS sequence"/>
</dbReference>
<dbReference type="OrthoDB" id="292013at2"/>
<evidence type="ECO:0000259" key="1">
    <source>
        <dbReference type="Pfam" id="PF03372"/>
    </source>
</evidence>
<proteinExistence type="predicted"/>